<evidence type="ECO:0000256" key="2">
    <source>
        <dbReference type="ARBA" id="ARBA00006228"/>
    </source>
</evidence>
<dbReference type="Pfam" id="PF01899">
    <property type="entry name" value="MNHE"/>
    <property type="match status" value="1"/>
</dbReference>
<keyword evidence="8" id="KW-1185">Reference proteome</keyword>
<dbReference type="InterPro" id="IPR002758">
    <property type="entry name" value="Cation_antiport_E"/>
</dbReference>
<keyword evidence="4" id="KW-0812">Transmembrane</keyword>
<gene>
    <name evidence="7" type="ORF">FHP08_16405</name>
</gene>
<organism evidence="7 8">
    <name type="scientific">Zeimonas arvi</name>
    <dbReference type="NCBI Taxonomy" id="2498847"/>
    <lineage>
        <taxon>Bacteria</taxon>
        <taxon>Pseudomonadati</taxon>
        <taxon>Pseudomonadota</taxon>
        <taxon>Betaproteobacteria</taxon>
        <taxon>Burkholderiales</taxon>
        <taxon>Burkholderiaceae</taxon>
        <taxon>Zeimonas</taxon>
    </lineage>
</organism>
<dbReference type="PANTHER" id="PTHR34584:SF1">
    <property type="entry name" value="NA(+)_H(+) ANTIPORTER SUBUNIT E1"/>
    <property type="match status" value="1"/>
</dbReference>
<dbReference type="GO" id="GO:0005886">
    <property type="term" value="C:plasma membrane"/>
    <property type="evidence" value="ECO:0007669"/>
    <property type="project" value="UniProtKB-SubCell"/>
</dbReference>
<dbReference type="OrthoDB" id="9807187at2"/>
<dbReference type="EMBL" id="VDUY01000007">
    <property type="protein sequence ID" value="TXL63873.1"/>
    <property type="molecule type" value="Genomic_DNA"/>
</dbReference>
<evidence type="ECO:0000256" key="5">
    <source>
        <dbReference type="ARBA" id="ARBA00022989"/>
    </source>
</evidence>
<evidence type="ECO:0000313" key="8">
    <source>
        <dbReference type="Proteomes" id="UP000321548"/>
    </source>
</evidence>
<keyword evidence="6" id="KW-0472">Membrane</keyword>
<proteinExistence type="inferred from homology"/>
<keyword evidence="3" id="KW-1003">Cell membrane</keyword>
<comment type="subcellular location">
    <subcellularLocation>
        <location evidence="1">Cell membrane</location>
        <topology evidence="1">Multi-pass membrane protein</topology>
    </subcellularLocation>
</comment>
<evidence type="ECO:0000313" key="7">
    <source>
        <dbReference type="EMBL" id="TXL63873.1"/>
    </source>
</evidence>
<dbReference type="AlphaFoldDB" id="A0A5C8NTD4"/>
<evidence type="ECO:0000256" key="6">
    <source>
        <dbReference type="ARBA" id="ARBA00023136"/>
    </source>
</evidence>
<dbReference type="GO" id="GO:0008324">
    <property type="term" value="F:monoatomic cation transmembrane transporter activity"/>
    <property type="evidence" value="ECO:0007669"/>
    <property type="project" value="InterPro"/>
</dbReference>
<dbReference type="NCBIfam" id="NF006518">
    <property type="entry name" value="PRK08965.1-2"/>
    <property type="match status" value="1"/>
</dbReference>
<evidence type="ECO:0000256" key="3">
    <source>
        <dbReference type="ARBA" id="ARBA00022475"/>
    </source>
</evidence>
<dbReference type="NCBIfam" id="NF006520">
    <property type="entry name" value="PRK08965.1-4"/>
    <property type="match status" value="1"/>
</dbReference>
<reference evidence="7 8" key="1">
    <citation type="submission" date="2019-06" db="EMBL/GenBank/DDBJ databases">
        <title>Quisquiliibacterium sp. nov., isolated from a maize field.</title>
        <authorList>
            <person name="Lin S.-Y."/>
            <person name="Tsai C.-F."/>
            <person name="Young C.-C."/>
        </authorList>
    </citation>
    <scope>NUCLEOTIDE SEQUENCE [LARGE SCALE GENOMIC DNA]</scope>
    <source>
        <strain evidence="7 8">CC-CFT501</strain>
    </source>
</reference>
<evidence type="ECO:0000256" key="1">
    <source>
        <dbReference type="ARBA" id="ARBA00004651"/>
    </source>
</evidence>
<dbReference type="Proteomes" id="UP000321548">
    <property type="component" value="Unassembled WGS sequence"/>
</dbReference>
<name>A0A5C8NTD4_9BURK</name>
<dbReference type="PIRSF" id="PIRSF019239">
    <property type="entry name" value="MrpE"/>
    <property type="match status" value="1"/>
</dbReference>
<evidence type="ECO:0000256" key="4">
    <source>
        <dbReference type="ARBA" id="ARBA00022692"/>
    </source>
</evidence>
<sequence length="174" mass="19722">MRRWLPSPLMSASLLLTWLLLNQSVAPGHWLLGAVLGIVAPLLARPLQPHGHARIHRPLVLFRLMWFSAIEIVRSCFNVSQIILLRRSADVNSQFIRVPLDLRSPHGLALLSCLINSTPGTVWVEIIPDTNELLLHVFDLHDEQWWARTIKTRYERPIIEIFEAPGATPRGGPT</sequence>
<keyword evidence="5" id="KW-1133">Transmembrane helix</keyword>
<protein>
    <submittedName>
        <fullName evidence="7">Na+/H+ antiporter subunit E</fullName>
    </submittedName>
</protein>
<dbReference type="RefSeq" id="WP_147705567.1">
    <property type="nucleotide sequence ID" value="NZ_VDUY01000007.1"/>
</dbReference>
<comment type="similarity">
    <text evidence="2">Belongs to the CPA3 antiporters (TC 2.A.63) subunit E family.</text>
</comment>
<comment type="caution">
    <text evidence="7">The sequence shown here is derived from an EMBL/GenBank/DDBJ whole genome shotgun (WGS) entry which is preliminary data.</text>
</comment>
<dbReference type="PANTHER" id="PTHR34584">
    <property type="entry name" value="NA(+)/H(+) ANTIPORTER SUBUNIT E1"/>
    <property type="match status" value="1"/>
</dbReference>
<accession>A0A5C8NTD4</accession>